<gene>
    <name evidence="1" type="ORF">EDD28_2597</name>
</gene>
<dbReference type="AlphaFoldDB" id="A0A3N2D092"/>
<dbReference type="RefSeq" id="WP_148059621.1">
    <property type="nucleotide sequence ID" value="NZ_CALFQU010000037.1"/>
</dbReference>
<comment type="caution">
    <text evidence="1">The sequence shown here is derived from an EMBL/GenBank/DDBJ whole genome shotgun (WGS) entry which is preliminary data.</text>
</comment>
<name>A0A3N2D092_9MICO</name>
<dbReference type="EMBL" id="RKHQ01000002">
    <property type="protein sequence ID" value="ROR93189.1"/>
    <property type="molecule type" value="Genomic_DNA"/>
</dbReference>
<sequence>MRERRARSGLAVIAAVSLAASASLVTALVLRPPPPPELTGPGGGGSAPVDAIEFWDERAVTLEPDWERPVEVRSPGAGMVTADSCFAGRALLGGESLLSLGGIEVVMIDTAVPLWRDLVPGDVGPDVDAVEELVVRRGEPAQVSGALSEATIAAFDAAVGGGPIVRDGVRVLAADRAMWVPPGEPTVDDCVVTVGQTVEPGEVVATLTPTLRSLEVVVDGGVDGVDGGDDDPSARSLVVDGIEVHLPDGGVLSGDDLDALASAPSLRAQSLESGPPVGTTRRRDPIAAYVVPPAAITVAIDGTTCVHSDGEVRVVEVVGSELGRTYVTSPVELARVETGRTEAPSCG</sequence>
<protein>
    <submittedName>
        <fullName evidence="1">Uncharacterized protein</fullName>
    </submittedName>
</protein>
<keyword evidence="2" id="KW-1185">Reference proteome</keyword>
<organism evidence="1 2">
    <name type="scientific">Salana multivorans</name>
    <dbReference type="NCBI Taxonomy" id="120377"/>
    <lineage>
        <taxon>Bacteria</taxon>
        <taxon>Bacillati</taxon>
        <taxon>Actinomycetota</taxon>
        <taxon>Actinomycetes</taxon>
        <taxon>Micrococcales</taxon>
        <taxon>Beutenbergiaceae</taxon>
        <taxon>Salana</taxon>
    </lineage>
</organism>
<evidence type="ECO:0000313" key="1">
    <source>
        <dbReference type="EMBL" id="ROR93189.1"/>
    </source>
</evidence>
<accession>A0A3N2D092</accession>
<reference evidence="1 2" key="1">
    <citation type="submission" date="2018-11" db="EMBL/GenBank/DDBJ databases">
        <title>Sequencing the genomes of 1000 actinobacteria strains.</title>
        <authorList>
            <person name="Klenk H.-P."/>
        </authorList>
    </citation>
    <scope>NUCLEOTIDE SEQUENCE [LARGE SCALE GENOMIC DNA]</scope>
    <source>
        <strain evidence="1 2">DSM 13521</strain>
    </source>
</reference>
<proteinExistence type="predicted"/>
<dbReference type="OrthoDB" id="3238883at2"/>
<evidence type="ECO:0000313" key="2">
    <source>
        <dbReference type="Proteomes" id="UP000275356"/>
    </source>
</evidence>
<dbReference type="Proteomes" id="UP000275356">
    <property type="component" value="Unassembled WGS sequence"/>
</dbReference>